<evidence type="ECO:0000313" key="2">
    <source>
        <dbReference type="Proteomes" id="UP000308199"/>
    </source>
</evidence>
<dbReference type="Proteomes" id="UP000308199">
    <property type="component" value="Unassembled WGS sequence"/>
</dbReference>
<accession>A0A4S4K4W2</accession>
<proteinExistence type="predicted"/>
<evidence type="ECO:0000313" key="1">
    <source>
        <dbReference type="EMBL" id="THG92744.1"/>
    </source>
</evidence>
<dbReference type="OrthoDB" id="3245901at2759"/>
<organism evidence="1 2">
    <name type="scientific">Phellinidium pouzarii</name>
    <dbReference type="NCBI Taxonomy" id="167371"/>
    <lineage>
        <taxon>Eukaryota</taxon>
        <taxon>Fungi</taxon>
        <taxon>Dikarya</taxon>
        <taxon>Basidiomycota</taxon>
        <taxon>Agaricomycotina</taxon>
        <taxon>Agaricomycetes</taxon>
        <taxon>Hymenochaetales</taxon>
        <taxon>Hymenochaetaceae</taxon>
        <taxon>Phellinidium</taxon>
    </lineage>
</organism>
<dbReference type="EMBL" id="SGPK01001567">
    <property type="protein sequence ID" value="THG92744.1"/>
    <property type="molecule type" value="Genomic_DNA"/>
</dbReference>
<reference evidence="1 2" key="1">
    <citation type="submission" date="2019-02" db="EMBL/GenBank/DDBJ databases">
        <title>Genome sequencing of the rare red list fungi Phellinidium pouzarii.</title>
        <authorList>
            <person name="Buettner E."/>
            <person name="Kellner H."/>
        </authorList>
    </citation>
    <scope>NUCLEOTIDE SEQUENCE [LARGE SCALE GENOMIC DNA]</scope>
    <source>
        <strain evidence="1 2">DSM 108285</strain>
    </source>
</reference>
<protein>
    <submittedName>
        <fullName evidence="1">Uncharacterized protein</fullName>
    </submittedName>
</protein>
<dbReference type="AlphaFoldDB" id="A0A4S4K4W2"/>
<gene>
    <name evidence="1" type="ORF">EW145_g8607</name>
</gene>
<name>A0A4S4K4W2_9AGAM</name>
<comment type="caution">
    <text evidence="1">The sequence shown here is derived from an EMBL/GenBank/DDBJ whole genome shotgun (WGS) entry which is preliminary data.</text>
</comment>
<sequence>MHPQSTPAFDSLMNMNINPFTVPVPVPTSPPLDAQCPVSAFLPIIDLKKRGSRRIWTHALEKLLFSPHEIATLGSPHRRTIYLASLEAHIDSLHSQLLALGFYPIPVQDLHPYKGLNCKTAKGMVAGLQHDFVQVRTQLLEIERALENARCVASARENHHEILGSRKFSLDSSMPFALS</sequence>
<keyword evidence="2" id="KW-1185">Reference proteome</keyword>